<dbReference type="GO" id="GO:0030272">
    <property type="term" value="F:5-formyltetrahydrofolate cyclo-ligase activity"/>
    <property type="evidence" value="ECO:0007669"/>
    <property type="project" value="UniProtKB-EC"/>
</dbReference>
<organism evidence="5 6">
    <name type="scientific">Roseinatronobacter alkalisoli</name>
    <dbReference type="NCBI Taxonomy" id="3028235"/>
    <lineage>
        <taxon>Bacteria</taxon>
        <taxon>Pseudomonadati</taxon>
        <taxon>Pseudomonadota</taxon>
        <taxon>Alphaproteobacteria</taxon>
        <taxon>Rhodobacterales</taxon>
        <taxon>Paracoccaceae</taxon>
        <taxon>Roseinatronobacter</taxon>
    </lineage>
</organism>
<keyword evidence="4" id="KW-0460">Magnesium</keyword>
<dbReference type="EC" id="6.3.3.2" evidence="4"/>
<protein>
    <recommendedName>
        <fullName evidence="4">5-formyltetrahydrofolate cyclo-ligase</fullName>
        <ecNumber evidence="4">6.3.3.2</ecNumber>
    </recommendedName>
</protein>
<dbReference type="PANTHER" id="PTHR23407:SF1">
    <property type="entry name" value="5-FORMYLTETRAHYDROFOLATE CYCLO-LIGASE"/>
    <property type="match status" value="1"/>
</dbReference>
<comment type="similarity">
    <text evidence="1 4">Belongs to the 5-formyltetrahydrofolate cyclo-ligase family.</text>
</comment>
<comment type="cofactor">
    <cofactor evidence="4">
        <name>Mg(2+)</name>
        <dbReference type="ChEBI" id="CHEBI:18420"/>
    </cofactor>
</comment>
<keyword evidence="5" id="KW-0436">Ligase</keyword>
<accession>A0ABT5T810</accession>
<dbReference type="SUPFAM" id="SSF100950">
    <property type="entry name" value="NagB/RpiA/CoA transferase-like"/>
    <property type="match status" value="1"/>
</dbReference>
<dbReference type="InterPro" id="IPR037171">
    <property type="entry name" value="NagB/RpiA_transferase-like"/>
</dbReference>
<dbReference type="Pfam" id="PF01812">
    <property type="entry name" value="5-FTHF_cyc-lig"/>
    <property type="match status" value="1"/>
</dbReference>
<dbReference type="NCBIfam" id="TIGR02727">
    <property type="entry name" value="MTHFS_bact"/>
    <property type="match status" value="1"/>
</dbReference>
<comment type="caution">
    <text evidence="5">The sequence shown here is derived from an EMBL/GenBank/DDBJ whole genome shotgun (WGS) entry which is preliminary data.</text>
</comment>
<evidence type="ECO:0000256" key="4">
    <source>
        <dbReference type="RuleBase" id="RU361279"/>
    </source>
</evidence>
<dbReference type="EMBL" id="JAQZSM010000006">
    <property type="protein sequence ID" value="MDD7971257.1"/>
    <property type="molecule type" value="Genomic_DNA"/>
</dbReference>
<keyword evidence="3 4" id="KW-0067">ATP-binding</keyword>
<keyword evidence="4" id="KW-0479">Metal-binding</keyword>
<dbReference type="PANTHER" id="PTHR23407">
    <property type="entry name" value="ATPASE INHIBITOR/5-FORMYLTETRAHYDROFOLATE CYCLO-LIGASE"/>
    <property type="match status" value="1"/>
</dbReference>
<reference evidence="5" key="1">
    <citation type="submission" date="2023-02" db="EMBL/GenBank/DDBJ databases">
        <title>Description of Roseinatronobacter alkalisoli sp. nov., an alkaliphilic bacerium isolated from soda soil.</title>
        <authorList>
            <person name="Wei W."/>
        </authorList>
    </citation>
    <scope>NUCLEOTIDE SEQUENCE</scope>
    <source>
        <strain evidence="5">HJB301</strain>
    </source>
</reference>
<evidence type="ECO:0000313" key="6">
    <source>
        <dbReference type="Proteomes" id="UP001431784"/>
    </source>
</evidence>
<evidence type="ECO:0000256" key="1">
    <source>
        <dbReference type="ARBA" id="ARBA00010638"/>
    </source>
</evidence>
<gene>
    <name evidence="5" type="ORF">PUT78_09090</name>
</gene>
<proteinExistence type="inferred from homology"/>
<sequence length="196" mass="21224">MQHDTTTRKAQARNLAAIRRNAAFLDIQAAQQVAAASRSFSDYLADIFGDRLADVTLAGYMPMRSEISPLDIMANHPGPVGVPVILRAGTPLEFHRWTPQTTMIEGAFKALIPANADPVIPQALIVPMLAFDRRGYRLGYGGGFYDRTLEKLRSAGPVLAVGLAFDAQICDDLPTEATDQQLDAIITGSGVIWTRG</sequence>
<dbReference type="Proteomes" id="UP001431784">
    <property type="component" value="Unassembled WGS sequence"/>
</dbReference>
<evidence type="ECO:0000256" key="3">
    <source>
        <dbReference type="ARBA" id="ARBA00022840"/>
    </source>
</evidence>
<keyword evidence="2 4" id="KW-0547">Nucleotide-binding</keyword>
<dbReference type="Gene3D" id="3.40.50.10420">
    <property type="entry name" value="NagB/RpiA/CoA transferase-like"/>
    <property type="match status" value="1"/>
</dbReference>
<dbReference type="RefSeq" id="WP_274351931.1">
    <property type="nucleotide sequence ID" value="NZ_JAQZSM010000006.1"/>
</dbReference>
<dbReference type="InterPro" id="IPR002698">
    <property type="entry name" value="FTHF_cligase"/>
</dbReference>
<evidence type="ECO:0000256" key="2">
    <source>
        <dbReference type="ARBA" id="ARBA00022741"/>
    </source>
</evidence>
<keyword evidence="6" id="KW-1185">Reference proteome</keyword>
<comment type="catalytic activity">
    <reaction evidence="4">
        <text>(6S)-5-formyl-5,6,7,8-tetrahydrofolate + ATP = (6R)-5,10-methenyltetrahydrofolate + ADP + phosphate</text>
        <dbReference type="Rhea" id="RHEA:10488"/>
        <dbReference type="ChEBI" id="CHEBI:30616"/>
        <dbReference type="ChEBI" id="CHEBI:43474"/>
        <dbReference type="ChEBI" id="CHEBI:57455"/>
        <dbReference type="ChEBI" id="CHEBI:57457"/>
        <dbReference type="ChEBI" id="CHEBI:456216"/>
        <dbReference type="EC" id="6.3.3.2"/>
    </reaction>
</comment>
<dbReference type="InterPro" id="IPR024185">
    <property type="entry name" value="FTHF_cligase-like_sf"/>
</dbReference>
<name>A0ABT5T810_9RHOB</name>
<dbReference type="PIRSF" id="PIRSF006806">
    <property type="entry name" value="FTHF_cligase"/>
    <property type="match status" value="1"/>
</dbReference>
<evidence type="ECO:0000313" key="5">
    <source>
        <dbReference type="EMBL" id="MDD7971257.1"/>
    </source>
</evidence>